<comment type="caution">
    <text evidence="1">The sequence shown here is derived from an EMBL/GenBank/DDBJ whole genome shotgun (WGS) entry which is preliminary data.</text>
</comment>
<dbReference type="OrthoDB" id="8036339at2759"/>
<protein>
    <submittedName>
        <fullName evidence="1">Uncharacterized protein</fullName>
    </submittedName>
</protein>
<evidence type="ECO:0000313" key="1">
    <source>
        <dbReference type="EMBL" id="CAB3982957.1"/>
    </source>
</evidence>
<dbReference type="SUPFAM" id="SSF56672">
    <property type="entry name" value="DNA/RNA polymerases"/>
    <property type="match status" value="1"/>
</dbReference>
<accession>A0A7D9DE26</accession>
<keyword evidence="2" id="KW-1185">Reference proteome</keyword>
<dbReference type="EMBL" id="CACRXK020000559">
    <property type="protein sequence ID" value="CAB3982957.1"/>
    <property type="molecule type" value="Genomic_DNA"/>
</dbReference>
<sequence>MNRTVYDYQRGNFDALRSSLESENLSNLISAEGDIDHDWLIWKSTFLTIVADHIPTKRLRSRKYVPWLTEKISIKTSVNNVREYAENPRDIATLFNCYFVSIFSSDPINIVNQQSISETTDTLFNDIVLSQGTVRSVLRNLDNNKAHGPDEIPARLLTETAYQIAPSLCLLFNKSLKSGIVPREWKLANVVPIHKKGDKDHAENYRPISLLSLVSKVLERCVFISIKEHAFSQINSCQHGFISGKSCVTQLIEVLDTIGSQ</sequence>
<dbReference type="PANTHER" id="PTHR33395">
    <property type="entry name" value="TRANSCRIPTASE, PUTATIVE-RELATED-RELATED"/>
    <property type="match status" value="1"/>
</dbReference>
<organism evidence="1 2">
    <name type="scientific">Paramuricea clavata</name>
    <name type="common">Red gorgonian</name>
    <name type="synonym">Violescent sea-whip</name>
    <dbReference type="NCBI Taxonomy" id="317549"/>
    <lineage>
        <taxon>Eukaryota</taxon>
        <taxon>Metazoa</taxon>
        <taxon>Cnidaria</taxon>
        <taxon>Anthozoa</taxon>
        <taxon>Octocorallia</taxon>
        <taxon>Malacalcyonacea</taxon>
        <taxon>Plexauridae</taxon>
        <taxon>Paramuricea</taxon>
    </lineage>
</organism>
<gene>
    <name evidence="1" type="ORF">PACLA_8A086437</name>
</gene>
<proteinExistence type="predicted"/>
<dbReference type="AlphaFoldDB" id="A0A7D9DE26"/>
<name>A0A7D9DE26_PARCT</name>
<dbReference type="PANTHER" id="PTHR33395:SF22">
    <property type="entry name" value="REVERSE TRANSCRIPTASE DOMAIN-CONTAINING PROTEIN"/>
    <property type="match status" value="1"/>
</dbReference>
<dbReference type="InterPro" id="IPR043502">
    <property type="entry name" value="DNA/RNA_pol_sf"/>
</dbReference>
<evidence type="ECO:0000313" key="2">
    <source>
        <dbReference type="Proteomes" id="UP001152795"/>
    </source>
</evidence>
<reference evidence="1" key="1">
    <citation type="submission" date="2020-04" db="EMBL/GenBank/DDBJ databases">
        <authorList>
            <person name="Alioto T."/>
            <person name="Alioto T."/>
            <person name="Gomez Garrido J."/>
        </authorList>
    </citation>
    <scope>NUCLEOTIDE SEQUENCE</scope>
    <source>
        <strain evidence="1">A484AB</strain>
    </source>
</reference>
<dbReference type="Proteomes" id="UP001152795">
    <property type="component" value="Unassembled WGS sequence"/>
</dbReference>